<dbReference type="InterPro" id="IPR009078">
    <property type="entry name" value="Ferritin-like_SF"/>
</dbReference>
<organism evidence="2">
    <name type="scientific">bioreactor metagenome</name>
    <dbReference type="NCBI Taxonomy" id="1076179"/>
    <lineage>
        <taxon>unclassified sequences</taxon>
        <taxon>metagenomes</taxon>
        <taxon>ecological metagenomes</taxon>
    </lineage>
</organism>
<dbReference type="EMBL" id="VSSQ01003203">
    <property type="protein sequence ID" value="MPM19581.1"/>
    <property type="molecule type" value="Genomic_DNA"/>
</dbReference>
<dbReference type="SUPFAM" id="SSF57802">
    <property type="entry name" value="Rubredoxin-like"/>
    <property type="match status" value="1"/>
</dbReference>
<dbReference type="PANTHER" id="PTHR33746:SF4">
    <property type="entry name" value="RUBRERYTHRIN"/>
    <property type="match status" value="1"/>
</dbReference>
<dbReference type="InterPro" id="IPR003251">
    <property type="entry name" value="Rr_diiron-bd_dom"/>
</dbReference>
<name>A0A644XV19_9ZZZZ</name>
<proteinExistence type="predicted"/>
<reference evidence="2" key="1">
    <citation type="submission" date="2019-08" db="EMBL/GenBank/DDBJ databases">
        <authorList>
            <person name="Kucharzyk K."/>
            <person name="Murdoch R.W."/>
            <person name="Higgins S."/>
            <person name="Loffler F."/>
        </authorList>
    </citation>
    <scope>NUCLEOTIDE SEQUENCE</scope>
</reference>
<dbReference type="Pfam" id="PF02915">
    <property type="entry name" value="Rubrerythrin"/>
    <property type="match status" value="1"/>
</dbReference>
<dbReference type="PANTHER" id="PTHR33746">
    <property type="entry name" value="RUBRERYTHRIN"/>
    <property type="match status" value="1"/>
</dbReference>
<dbReference type="SUPFAM" id="SSF47240">
    <property type="entry name" value="Ferritin-like"/>
    <property type="match status" value="1"/>
</dbReference>
<dbReference type="InterPro" id="IPR012347">
    <property type="entry name" value="Ferritin-like"/>
</dbReference>
<dbReference type="AlphaFoldDB" id="A0A644XV19"/>
<accession>A0A644XV19</accession>
<dbReference type="GO" id="GO:0046872">
    <property type="term" value="F:metal ion binding"/>
    <property type="evidence" value="ECO:0007669"/>
    <property type="project" value="InterPro"/>
</dbReference>
<dbReference type="InterPro" id="IPR052753">
    <property type="entry name" value="Rbr2/Nigerythrin"/>
</dbReference>
<feature type="domain" description="Ferritin-like diiron" evidence="1">
    <location>
        <begin position="36"/>
        <end position="179"/>
    </location>
</feature>
<dbReference type="CDD" id="cd01041">
    <property type="entry name" value="Rubrerythrin"/>
    <property type="match status" value="1"/>
</dbReference>
<protein>
    <recommendedName>
        <fullName evidence="1">Ferritin-like diiron domain-containing protein</fullName>
    </recommendedName>
</protein>
<dbReference type="Gene3D" id="2.20.28.10">
    <property type="match status" value="1"/>
</dbReference>
<evidence type="ECO:0000313" key="2">
    <source>
        <dbReference type="EMBL" id="MPM19581.1"/>
    </source>
</evidence>
<comment type="caution">
    <text evidence="2">The sequence shown here is derived from an EMBL/GenBank/DDBJ whole genome shotgun (WGS) entry which is preliminary data.</text>
</comment>
<sequence>MKRKLLIFTTTVVVALIFASCGGSKKDKNENGTDSTKQESATIKNLKDAVNGETTASAKYAEFSKKAKEEGFISISKLFEATSKSESVHAQNHLKVLEDLGVKYEAKADTFSVKTTAENLQAAIDGETYEVENMYPGFVKQAETDKEDKAVRSFNFAFDTEKKHVKLYTSALESLNASKEKTLAAEYYVCPKCGFTYDKNDVKENCELCGTSKEKYYVIK</sequence>
<dbReference type="GO" id="GO:0016491">
    <property type="term" value="F:oxidoreductase activity"/>
    <property type="evidence" value="ECO:0007669"/>
    <property type="project" value="InterPro"/>
</dbReference>
<dbReference type="PROSITE" id="PS51257">
    <property type="entry name" value="PROKAR_LIPOPROTEIN"/>
    <property type="match status" value="1"/>
</dbReference>
<dbReference type="Gene3D" id="1.20.1260.10">
    <property type="match status" value="1"/>
</dbReference>
<evidence type="ECO:0000259" key="1">
    <source>
        <dbReference type="PROSITE" id="PS50905"/>
    </source>
</evidence>
<dbReference type="PROSITE" id="PS50905">
    <property type="entry name" value="FERRITIN_LIKE"/>
    <property type="match status" value="1"/>
</dbReference>
<dbReference type="InterPro" id="IPR009040">
    <property type="entry name" value="Ferritin-like_diiron"/>
</dbReference>
<gene>
    <name evidence="2" type="ORF">SDC9_66007</name>
</gene>